<feature type="region of interest" description="Disordered" evidence="1">
    <location>
        <begin position="420"/>
        <end position="442"/>
    </location>
</feature>
<dbReference type="EMBL" id="BSYI01000070">
    <property type="protein sequence ID" value="GMG85511.1"/>
    <property type="molecule type" value="Genomic_DNA"/>
</dbReference>
<gene>
    <name evidence="4" type="ORF">LNKW23_47330</name>
</gene>
<comment type="caution">
    <text evidence="4">The sequence shown here is derived from an EMBL/GenBank/DDBJ whole genome shotgun (WGS) entry which is preliminary data.</text>
</comment>
<dbReference type="PIRSF" id="PIRSF036389">
    <property type="entry name" value="IOR_B"/>
    <property type="match status" value="1"/>
</dbReference>
<sequence length="696" mass="75647">MTKTADNRNPDALSSLIDLSGDGVVRVLTGKVEIGQGLHHALRVIAAEELGISLDAVRIAAPNTTTSRNEGITSGSNSISQAGTTLMRACSQLREIHRAWFAEAAGCEPDAITVEDGHFLAGGRPLGSYWSARGDVDLDVDMVDLHSPWPGTGRFSAKKADSSDKFTGRKSYLPDMVLPGMRHATVVRHPAQHNRLVLPEDLSEMMAPGLIEIVQRHNFLAVIAETEDLAHAFARRLAERVDRDFETDLRILNDIETLYPKSEAERSTVLAKGVGTRGNGRQVSARYTKPFIAHASIGLSCALAWLKEDRLRVWSHSQGIFHLRREIATIVGMDESAIEVQHVEMAGCYGHNGADDAALDAAVLATMRPGLPIRVQWTREDELTNGPLGAAMLIDLEATVDDDNRITWWSHEIWSNGHVARPGRTPEPTLRAGPELSPDHRPYVSINTPVRTGGAAERNSVPIYDFPSVKVSSNRILANPVRTSSLRSLGAFGNVFAIERFMDEISVEAGICPAEFRLRNLSDDRARAVLEDVLERSDYRAARRSGRAVGCGVARYKNLGAYCACVAEVEIDFEVSVKRLHIGVDMGRVIDRDGALNQIEGGAVQATSWALKEQVIFGPETIENNDWESYPILKFSEVPEIEVHIFDSDAAPSGAGEAAQGPVAAALGNAASIALGVPIRSLPITRDRILSALEAT</sequence>
<proteinExistence type="predicted"/>
<dbReference type="Gene3D" id="3.90.1170.50">
    <property type="entry name" value="Aldehyde oxidase/xanthine dehydrogenase, a/b hammerhead"/>
    <property type="match status" value="1"/>
</dbReference>
<evidence type="ECO:0000259" key="3">
    <source>
        <dbReference type="Pfam" id="PF20256"/>
    </source>
</evidence>
<name>A0ABQ6LTW3_9RHOB</name>
<feature type="domain" description="Aldehyde oxidase/xanthine dehydrogenase second molybdopterin binding" evidence="3">
    <location>
        <begin position="10"/>
        <end position="122"/>
    </location>
</feature>
<keyword evidence="5" id="KW-1185">Reference proteome</keyword>
<dbReference type="InterPro" id="IPR046867">
    <property type="entry name" value="AldOxase/xan_DH_MoCoBD2"/>
</dbReference>
<dbReference type="SUPFAM" id="SSF56003">
    <property type="entry name" value="Molybdenum cofactor-binding domain"/>
    <property type="match status" value="2"/>
</dbReference>
<dbReference type="Proteomes" id="UP001239909">
    <property type="component" value="Unassembled WGS sequence"/>
</dbReference>
<dbReference type="Pfam" id="PF02738">
    <property type="entry name" value="MoCoBD_1"/>
    <property type="match status" value="2"/>
</dbReference>
<feature type="domain" description="Aldehyde oxidase/xanthine dehydrogenase first molybdopterin binding" evidence="2">
    <location>
        <begin position="283"/>
        <end position="417"/>
    </location>
</feature>
<dbReference type="InterPro" id="IPR008274">
    <property type="entry name" value="AldOxase/xan_DH_MoCoBD1"/>
</dbReference>
<feature type="domain" description="Aldehyde oxidase/xanthine dehydrogenase second molybdopterin binding" evidence="3">
    <location>
        <begin position="561"/>
        <end position="639"/>
    </location>
</feature>
<evidence type="ECO:0000256" key="1">
    <source>
        <dbReference type="SAM" id="MobiDB-lite"/>
    </source>
</evidence>
<dbReference type="Pfam" id="PF20256">
    <property type="entry name" value="MoCoBD_2"/>
    <property type="match status" value="2"/>
</dbReference>
<evidence type="ECO:0000313" key="4">
    <source>
        <dbReference type="EMBL" id="GMG85511.1"/>
    </source>
</evidence>
<evidence type="ECO:0000313" key="5">
    <source>
        <dbReference type="Proteomes" id="UP001239909"/>
    </source>
</evidence>
<dbReference type="PANTHER" id="PTHR47495:SF1">
    <property type="entry name" value="BLL3820 PROTEIN"/>
    <property type="match status" value="1"/>
</dbReference>
<dbReference type="InterPro" id="IPR037165">
    <property type="entry name" value="AldOxase/xan_DH_Mopterin-bd_sf"/>
</dbReference>
<organism evidence="4 5">
    <name type="scientific">Paralimibaculum aggregatum</name>
    <dbReference type="NCBI Taxonomy" id="3036245"/>
    <lineage>
        <taxon>Bacteria</taxon>
        <taxon>Pseudomonadati</taxon>
        <taxon>Pseudomonadota</taxon>
        <taxon>Alphaproteobacteria</taxon>
        <taxon>Rhodobacterales</taxon>
        <taxon>Paracoccaceae</taxon>
        <taxon>Paralimibaculum</taxon>
    </lineage>
</organism>
<protein>
    <submittedName>
        <fullName evidence="4">Molybdopterin-dependent oxidoreductase</fullName>
    </submittedName>
</protein>
<dbReference type="PANTHER" id="PTHR47495">
    <property type="entry name" value="ALDEHYDE DEHYDROGENASE"/>
    <property type="match status" value="1"/>
</dbReference>
<dbReference type="Gene3D" id="3.30.365.10">
    <property type="entry name" value="Aldehyde oxidase/xanthine dehydrogenase, molybdopterin binding domain"/>
    <property type="match status" value="4"/>
</dbReference>
<reference evidence="4 5" key="1">
    <citation type="submission" date="2023-04" db="EMBL/GenBank/DDBJ databases">
        <title>Marinoamorphus aggregata gen. nov., sp. Nov., isolate from tissue of brittle star Ophioplocus japonicus.</title>
        <authorList>
            <person name="Kawano K."/>
            <person name="Sawayama S."/>
            <person name="Nakagawa S."/>
        </authorList>
    </citation>
    <scope>NUCLEOTIDE SEQUENCE [LARGE SCALE GENOMIC DNA]</scope>
    <source>
        <strain evidence="4 5">NKW23</strain>
    </source>
</reference>
<dbReference type="InterPro" id="IPR052516">
    <property type="entry name" value="N-heterocyclic_Hydroxylase"/>
</dbReference>
<evidence type="ECO:0000259" key="2">
    <source>
        <dbReference type="Pfam" id="PF02738"/>
    </source>
</evidence>
<dbReference type="InterPro" id="IPR012368">
    <property type="entry name" value="OxRdtase_Mopterin-bd_su_IorB"/>
</dbReference>
<dbReference type="RefSeq" id="WP_285674882.1">
    <property type="nucleotide sequence ID" value="NZ_BSYI01000070.1"/>
</dbReference>
<feature type="domain" description="Aldehyde oxidase/xanthine dehydrogenase first molybdopterin binding" evidence="2">
    <location>
        <begin position="460"/>
        <end position="521"/>
    </location>
</feature>
<accession>A0ABQ6LTW3</accession>